<dbReference type="PANTHER" id="PTHR35825">
    <property type="entry name" value="CASEIN KINASE II SUBUNIT ALPHA PRIME-INTERACTING PROTEIN"/>
    <property type="match status" value="1"/>
</dbReference>
<feature type="compositionally biased region" description="Polar residues" evidence="1">
    <location>
        <begin position="364"/>
        <end position="375"/>
    </location>
</feature>
<feature type="region of interest" description="Disordered" evidence="1">
    <location>
        <begin position="607"/>
        <end position="656"/>
    </location>
</feature>
<dbReference type="KEGG" id="pon:129058520"/>
<accession>A0A2J8WDB0</accession>
<proteinExistence type="predicted"/>
<name>A0A2J8WDB0_PONAB</name>
<dbReference type="InterPro" id="IPR038954">
    <property type="entry name" value="CSNKA2IP"/>
</dbReference>
<feature type="region of interest" description="Disordered" evidence="1">
    <location>
        <begin position="346"/>
        <end position="375"/>
    </location>
</feature>
<sequence>MVPLAYYGQHFVPLDYFYQLSSANTLTHQHTGEKLNQFNKQPMAKVQSHSNHFAAPPLGSNRKVQRCSVLPSPKSQDKISQSFCNRILNSPLFPARHQNTPSIGLHWRSSLWPAQRALNSHLLHSKAQTTSSSDLNMTSSLELNQTALSSQLPFCKPQTTSSSLDVCWRSPSLKSHQRVSSSSLFCLQNQEIPSINTIWTSSSLGPKRKALSSTLLQSKPQKTSSLDYLWTSSLQRNQRSLSSPSLNTKLHTSDLFWTSPSFKPNQMALTSPLLDSRLQKTPILNSNPTIGSLPVSHSKTRQSASSYFVHPSENLPLFQLNSQSMFMLDCNFQTTNSPVCHSKFQNTTSPNDKHRVTHLPSPHPKTNVSGRLLSSSKHCTRNTAASTLGFRLQSKSSFEFSPKTESNTEISWSLKCSQPCIVKGGTAPDDVVNKIVNSISNTRIQRDLCRQILFRRMRGRPNPRPGPRLSSNYVVCLACASCIKSPCNHLRGKKNPRCATLSVIPTPEANSEGKIEVKLVLILSLPETFSSCLPFPMKENQPNEAPEDNLEGIEKIQQFSPTSERDIQGLNMKQIWWAAAPENKVIGQQPQAIDWLFYVKKNNSQPQSLLPPSSSSTSSSSTTSSSSSVASASSDSSSSSSSSSSFSISPSSPSPSKEFMTLTLSRPVFPKVLSYYRLPAGVSWLEFICSKDYQLHPRKPNRSQSSSLKTKPVRNNNTVKWRKAANTLFKFFRTK</sequence>
<dbReference type="OMA" id="CHSKFQN"/>
<evidence type="ECO:0000313" key="4">
    <source>
        <dbReference type="Proteomes" id="UP000001595"/>
    </source>
</evidence>
<gene>
    <name evidence="3" type="primary">CSNK2A2IP</name>
    <name evidence="2" type="ORF">CR201_G0011210</name>
</gene>
<dbReference type="Proteomes" id="UP000001595">
    <property type="component" value="Chromosome 3"/>
</dbReference>
<organism evidence="2">
    <name type="scientific">Pongo abelii</name>
    <name type="common">Sumatran orangutan</name>
    <name type="synonym">Pongo pygmaeus abelii</name>
    <dbReference type="NCBI Taxonomy" id="9601"/>
    <lineage>
        <taxon>Eukaryota</taxon>
        <taxon>Metazoa</taxon>
        <taxon>Chordata</taxon>
        <taxon>Craniata</taxon>
        <taxon>Vertebrata</taxon>
        <taxon>Euteleostomi</taxon>
        <taxon>Mammalia</taxon>
        <taxon>Eutheria</taxon>
        <taxon>Euarchontoglires</taxon>
        <taxon>Primates</taxon>
        <taxon>Haplorrhini</taxon>
        <taxon>Catarrhini</taxon>
        <taxon>Hominidae</taxon>
        <taxon>Pongo</taxon>
    </lineage>
</organism>
<dbReference type="CTD" id="111064647"/>
<keyword evidence="4" id="KW-1185">Reference proteome</keyword>
<protein>
    <submittedName>
        <fullName evidence="3">Casein kinase 2 subunit alpha' interacting protein</fullName>
    </submittedName>
    <submittedName>
        <fullName evidence="2">T0037152 isoform 1</fullName>
    </submittedName>
</protein>
<accession>A0A8I5TRN6</accession>
<reference evidence="3" key="3">
    <citation type="submission" date="2025-05" db="UniProtKB">
        <authorList>
            <consortium name="Ensembl"/>
        </authorList>
    </citation>
    <scope>IDENTIFICATION</scope>
</reference>
<dbReference type="PANTHER" id="PTHR35825:SF2">
    <property type="entry name" value="CASEIN KINASE II SUBUNIT ALPHA'-INTERACTING PROTEIN"/>
    <property type="match status" value="1"/>
</dbReference>
<evidence type="ECO:0000256" key="1">
    <source>
        <dbReference type="SAM" id="MobiDB-lite"/>
    </source>
</evidence>
<dbReference type="EMBL" id="NDHI03003394">
    <property type="protein sequence ID" value="PNJ67741.1"/>
    <property type="molecule type" value="Genomic_DNA"/>
</dbReference>
<dbReference type="Ensembl" id="ENSPPYT00000054168.1">
    <property type="protein sequence ID" value="ENSPPYP00000031042.1"/>
    <property type="gene ID" value="ENSPPYG00000034142.1"/>
</dbReference>
<reference evidence="2" key="2">
    <citation type="submission" date="2017-12" db="EMBL/GenBank/DDBJ databases">
        <title>High-resolution comparative analysis of great ape genomes.</title>
        <authorList>
            <person name="Pollen A."/>
            <person name="Hastie A."/>
            <person name="Hormozdiari F."/>
            <person name="Dougherty M."/>
            <person name="Liu R."/>
            <person name="Chaisson M."/>
            <person name="Hoppe E."/>
            <person name="Hill C."/>
            <person name="Pang A."/>
            <person name="Hillier L."/>
            <person name="Baker C."/>
            <person name="Armstrong J."/>
            <person name="Shendure J."/>
            <person name="Paten B."/>
            <person name="Wilson R."/>
            <person name="Chao H."/>
            <person name="Schneider V."/>
            <person name="Ventura M."/>
            <person name="Kronenberg Z."/>
            <person name="Murali S."/>
            <person name="Gordon D."/>
            <person name="Cantsilieris S."/>
            <person name="Munson K."/>
            <person name="Nelson B."/>
            <person name="Raja A."/>
            <person name="Underwood J."/>
            <person name="Diekhans M."/>
            <person name="Fiddes I."/>
            <person name="Haussler D."/>
            <person name="Eichler E."/>
        </authorList>
    </citation>
    <scope>NUCLEOTIDE SEQUENCE [LARGE SCALE GENOMIC DNA]</scope>
    <source>
        <strain evidence="2">Susie</strain>
    </source>
</reference>
<dbReference type="GeneTree" id="ENSGT00390000012239"/>
<dbReference type="AlphaFoldDB" id="A0A2J8WDB0"/>
<evidence type="ECO:0000313" key="3">
    <source>
        <dbReference type="Ensembl" id="ENSPPYP00000031042.1"/>
    </source>
</evidence>
<evidence type="ECO:0000313" key="2">
    <source>
        <dbReference type="EMBL" id="PNJ67741.1"/>
    </source>
</evidence>
<reference evidence="3 4" key="1">
    <citation type="submission" date="2008-02" db="EMBL/GenBank/DDBJ databases">
        <title>A 6x draft sequence assembly of the Pongo pygmaeus abelii genome.</title>
        <authorList>
            <person name="Wilson R.K."/>
            <person name="Mardis E."/>
        </authorList>
    </citation>
    <scope>NUCLEOTIDE SEQUENCE [LARGE SCALE GENOMIC DNA]</scope>
</reference>